<protein>
    <recommendedName>
        <fullName evidence="5">Ubiquitin carboxyl-terminal hydrolase</fullName>
        <ecNumber evidence="5">3.4.19.12</ecNumber>
    </recommendedName>
</protein>
<organism evidence="9 10">
    <name type="scientific">Bondarzewia mesenterica</name>
    <dbReference type="NCBI Taxonomy" id="1095465"/>
    <lineage>
        <taxon>Eukaryota</taxon>
        <taxon>Fungi</taxon>
        <taxon>Dikarya</taxon>
        <taxon>Basidiomycota</taxon>
        <taxon>Agaricomycotina</taxon>
        <taxon>Agaricomycetes</taxon>
        <taxon>Russulales</taxon>
        <taxon>Bondarzewiaceae</taxon>
        <taxon>Bondarzewia</taxon>
    </lineage>
</organism>
<dbReference type="InterPro" id="IPR050164">
    <property type="entry name" value="Peptidase_C19"/>
</dbReference>
<evidence type="ECO:0000259" key="8">
    <source>
        <dbReference type="PROSITE" id="PS50271"/>
    </source>
</evidence>
<feature type="domain" description="UBP-type" evidence="8">
    <location>
        <begin position="17"/>
        <end position="142"/>
    </location>
</feature>
<dbReference type="GO" id="GO:0008270">
    <property type="term" value="F:zinc ion binding"/>
    <property type="evidence" value="ECO:0007669"/>
    <property type="project" value="UniProtKB-KW"/>
</dbReference>
<dbReference type="PROSITE" id="PS50271">
    <property type="entry name" value="ZF_UBP"/>
    <property type="match status" value="1"/>
</dbReference>
<dbReference type="InterPro" id="IPR001394">
    <property type="entry name" value="Peptidase_C19_UCH"/>
</dbReference>
<keyword evidence="2 4" id="KW-0863">Zinc-finger</keyword>
<dbReference type="GO" id="GO:0016579">
    <property type="term" value="P:protein deubiquitination"/>
    <property type="evidence" value="ECO:0007669"/>
    <property type="project" value="InterPro"/>
</dbReference>
<dbReference type="Gene3D" id="3.30.40.10">
    <property type="entry name" value="Zinc/RING finger domain, C3HC4 (zinc finger)"/>
    <property type="match status" value="1"/>
</dbReference>
<feature type="domain" description="USP" evidence="7">
    <location>
        <begin position="186"/>
        <end position="488"/>
    </location>
</feature>
<comment type="catalytic activity">
    <reaction evidence="5">
        <text>Thiol-dependent hydrolysis of ester, thioester, amide, peptide and isopeptide bonds formed by the C-terminal Gly of ubiquitin (a 76-residue protein attached to proteins as an intracellular targeting signal).</text>
        <dbReference type="EC" id="3.4.19.12"/>
    </reaction>
</comment>
<keyword evidence="5" id="KW-0833">Ubl conjugation pathway</keyword>
<dbReference type="Pfam" id="PF00443">
    <property type="entry name" value="UCH"/>
    <property type="match status" value="1"/>
</dbReference>
<dbReference type="Proteomes" id="UP000310158">
    <property type="component" value="Unassembled WGS sequence"/>
</dbReference>
<feature type="compositionally biased region" description="Basic and acidic residues" evidence="6">
    <location>
        <begin position="508"/>
        <end position="541"/>
    </location>
</feature>
<dbReference type="SMART" id="SM00290">
    <property type="entry name" value="ZnF_UBP"/>
    <property type="match status" value="1"/>
</dbReference>
<accession>A0A4S4LJ89</accession>
<dbReference type="Gene3D" id="3.90.70.10">
    <property type="entry name" value="Cysteine proteinases"/>
    <property type="match status" value="2"/>
</dbReference>
<dbReference type="AlphaFoldDB" id="A0A4S4LJ89"/>
<gene>
    <name evidence="9" type="ORF">EW146_g8064</name>
</gene>
<feature type="compositionally biased region" description="Acidic residues" evidence="6">
    <location>
        <begin position="542"/>
        <end position="556"/>
    </location>
</feature>
<dbReference type="GO" id="GO:0004843">
    <property type="term" value="F:cysteine-type deubiquitinase activity"/>
    <property type="evidence" value="ECO:0007669"/>
    <property type="project" value="UniProtKB-UniRule"/>
</dbReference>
<evidence type="ECO:0000256" key="2">
    <source>
        <dbReference type="ARBA" id="ARBA00022771"/>
    </source>
</evidence>
<sequence length="556" mass="64651">MATSVFNGVIQDGGDPYRCPHIAEAFADEAEKARLLKKYKSMVAWKARRTHETIHPAKRRKLSSPECGTCGLSLNRPFVCLHCGYAGCWRDEHITEHLKDEGHLFSVDVKIGPVFCVECGDFIYDATIDNLFHSTVIAVEESNTKFQGFCCLLFKKRRERYRRWDPTMKDIAALEETISLPCQGRRGLLNLGQTCFLNVILQSIIHNPLLRNYFLSDKHNSKLCKAKDCTCCEIDKLFTEARASLLDYDFSIHQVRFYAADIHPFNDSLRPDIALERDVARIVRDFRLRPTRRARILYRAPQRDSPLLPRPYQHLVQLRRAQHIRRPVAKRRQVRAEVSKRLSIRKLPPVLSFQFKVSHPSQLNGSRFEHKSSDRLSAQKMVAPTRVPASINMAPYTTLAVNSTTATSRSKMDAVATAFPYPGPEALYEYDLFAVINHEGQIDNGHYTNFARVRDEWYRFDDDKVTPSTLPAVLSAPAPIYMAFYVKRRLDYKPYMTPSYVLTRETEAVREREREREKEREKEKELEREMREREEREREEREREEELEDELLATVG</sequence>
<dbReference type="EC" id="3.4.19.12" evidence="5"/>
<name>A0A4S4LJ89_9AGAM</name>
<evidence type="ECO:0000313" key="9">
    <source>
        <dbReference type="EMBL" id="THH11391.1"/>
    </source>
</evidence>
<dbReference type="OrthoDB" id="289038at2759"/>
<comment type="caution">
    <text evidence="9">The sequence shown here is derived from an EMBL/GenBank/DDBJ whole genome shotgun (WGS) entry which is preliminary data.</text>
</comment>
<dbReference type="GO" id="GO:0006508">
    <property type="term" value="P:proteolysis"/>
    <property type="evidence" value="ECO:0007669"/>
    <property type="project" value="UniProtKB-KW"/>
</dbReference>
<keyword evidence="1" id="KW-0479">Metal-binding</keyword>
<dbReference type="GO" id="GO:0005829">
    <property type="term" value="C:cytosol"/>
    <property type="evidence" value="ECO:0007669"/>
    <property type="project" value="TreeGrafter"/>
</dbReference>
<dbReference type="SUPFAM" id="SSF54001">
    <property type="entry name" value="Cysteine proteinases"/>
    <property type="match status" value="1"/>
</dbReference>
<evidence type="ECO:0000313" key="10">
    <source>
        <dbReference type="Proteomes" id="UP000310158"/>
    </source>
</evidence>
<reference evidence="9 10" key="1">
    <citation type="submission" date="2019-02" db="EMBL/GenBank/DDBJ databases">
        <title>Genome sequencing of the rare red list fungi Bondarzewia mesenterica.</title>
        <authorList>
            <person name="Buettner E."/>
            <person name="Kellner H."/>
        </authorList>
    </citation>
    <scope>NUCLEOTIDE SEQUENCE [LARGE SCALE GENOMIC DNA]</scope>
    <source>
        <strain evidence="9 10">DSM 108281</strain>
    </source>
</reference>
<dbReference type="PROSITE" id="PS00972">
    <property type="entry name" value="USP_1"/>
    <property type="match status" value="1"/>
</dbReference>
<dbReference type="InterPro" id="IPR018200">
    <property type="entry name" value="USP_CS"/>
</dbReference>
<dbReference type="InterPro" id="IPR001607">
    <property type="entry name" value="Znf_UBP"/>
</dbReference>
<dbReference type="SUPFAM" id="SSF57850">
    <property type="entry name" value="RING/U-box"/>
    <property type="match status" value="1"/>
</dbReference>
<keyword evidence="5" id="KW-0645">Protease</keyword>
<proteinExistence type="inferred from homology"/>
<dbReference type="InterPro" id="IPR038765">
    <property type="entry name" value="Papain-like_cys_pep_sf"/>
</dbReference>
<dbReference type="EMBL" id="SGPL01000518">
    <property type="protein sequence ID" value="THH11391.1"/>
    <property type="molecule type" value="Genomic_DNA"/>
</dbReference>
<dbReference type="InterPro" id="IPR013083">
    <property type="entry name" value="Znf_RING/FYVE/PHD"/>
</dbReference>
<dbReference type="PROSITE" id="PS00973">
    <property type="entry name" value="USP_2"/>
    <property type="match status" value="1"/>
</dbReference>
<evidence type="ECO:0000256" key="4">
    <source>
        <dbReference type="PROSITE-ProRule" id="PRU00502"/>
    </source>
</evidence>
<comment type="similarity">
    <text evidence="5">Belongs to the peptidase C19 family.</text>
</comment>
<evidence type="ECO:0000256" key="6">
    <source>
        <dbReference type="SAM" id="MobiDB-lite"/>
    </source>
</evidence>
<keyword evidence="5" id="KW-0788">Thiol protease</keyword>
<dbReference type="PROSITE" id="PS50235">
    <property type="entry name" value="USP_3"/>
    <property type="match status" value="1"/>
</dbReference>
<keyword evidence="5" id="KW-0378">Hydrolase</keyword>
<evidence type="ECO:0000256" key="5">
    <source>
        <dbReference type="RuleBase" id="RU366025"/>
    </source>
</evidence>
<dbReference type="Pfam" id="PF02148">
    <property type="entry name" value="zf-UBP"/>
    <property type="match status" value="1"/>
</dbReference>
<dbReference type="InterPro" id="IPR028889">
    <property type="entry name" value="USP"/>
</dbReference>
<keyword evidence="3" id="KW-0862">Zinc</keyword>
<dbReference type="PANTHER" id="PTHR24006">
    <property type="entry name" value="UBIQUITIN CARBOXYL-TERMINAL HYDROLASE"/>
    <property type="match status" value="1"/>
</dbReference>
<dbReference type="PANTHER" id="PTHR24006:SF937">
    <property type="entry name" value="UBIQUITIN CARBOXYL-TERMINAL HYDROLASE"/>
    <property type="match status" value="1"/>
</dbReference>
<evidence type="ECO:0000256" key="3">
    <source>
        <dbReference type="ARBA" id="ARBA00022833"/>
    </source>
</evidence>
<dbReference type="GO" id="GO:0005634">
    <property type="term" value="C:nucleus"/>
    <property type="evidence" value="ECO:0007669"/>
    <property type="project" value="TreeGrafter"/>
</dbReference>
<evidence type="ECO:0000259" key="7">
    <source>
        <dbReference type="PROSITE" id="PS50235"/>
    </source>
</evidence>
<feature type="region of interest" description="Disordered" evidence="6">
    <location>
        <begin position="508"/>
        <end position="556"/>
    </location>
</feature>
<evidence type="ECO:0000256" key="1">
    <source>
        <dbReference type="ARBA" id="ARBA00022723"/>
    </source>
</evidence>
<keyword evidence="10" id="KW-1185">Reference proteome</keyword>